<dbReference type="Gene3D" id="3.40.50.720">
    <property type="entry name" value="NAD(P)-binding Rossmann-like Domain"/>
    <property type="match status" value="1"/>
</dbReference>
<evidence type="ECO:0000259" key="2">
    <source>
        <dbReference type="Pfam" id="PF00899"/>
    </source>
</evidence>
<feature type="domain" description="THIF-type NAD/FAD binding fold" evidence="2">
    <location>
        <begin position="9"/>
        <end position="244"/>
    </location>
</feature>
<dbReference type="GO" id="GO:0008641">
    <property type="term" value="F:ubiquitin-like modifier activating enzyme activity"/>
    <property type="evidence" value="ECO:0007669"/>
    <property type="project" value="InterPro"/>
</dbReference>
<dbReference type="EMBL" id="CP067393">
    <property type="protein sequence ID" value="QQP86768.1"/>
    <property type="molecule type" value="Genomic_DNA"/>
</dbReference>
<dbReference type="GO" id="GO:0005829">
    <property type="term" value="C:cytosol"/>
    <property type="evidence" value="ECO:0007669"/>
    <property type="project" value="TreeGrafter"/>
</dbReference>
<dbReference type="SUPFAM" id="SSF69572">
    <property type="entry name" value="Activating enzymes of the ubiquitin-like proteins"/>
    <property type="match status" value="1"/>
</dbReference>
<sequence>MNDQQLLRYSRHILLPQLDIAGQQKILDSKMLVVGCGGLGSTAIPFLASAGVGQLTIADDDKVDFSNLQRQTHYTKQNIGQSKVEAMARYILQQNKEVNITTLAKRLVLEELVELCKEHDVVLDCSDNFATRKAINQASVITKTPLVFGSAIRFEGQLSVFDPRNKKSPCYACIFDGDDIAQESCATSGVFAPLVGIIGAKQAAEALKIVTKIGTTPVGTMQNYDALDLNHYPVKFQRNPHCKVCGKPH</sequence>
<dbReference type="InterPro" id="IPR000594">
    <property type="entry name" value="ThiF_NAD_FAD-bd"/>
</dbReference>
<dbReference type="RefSeq" id="WP_201095176.1">
    <property type="nucleotide sequence ID" value="NZ_CP067393.1"/>
</dbReference>
<reference evidence="3 4" key="1">
    <citation type="submission" date="2021-01" db="EMBL/GenBank/DDBJ databases">
        <title>Entomomonas sp. F2A isolated from a house cricket (Acheta domesticus).</title>
        <authorList>
            <person name="Spergser J."/>
            <person name="Busse H.-J."/>
        </authorList>
    </citation>
    <scope>NUCLEOTIDE SEQUENCE [LARGE SCALE GENOMIC DNA]</scope>
    <source>
        <strain evidence="3 4">F2A</strain>
    </source>
</reference>
<dbReference type="GO" id="GO:0004792">
    <property type="term" value="F:thiosulfate-cyanide sulfurtransferase activity"/>
    <property type="evidence" value="ECO:0007669"/>
    <property type="project" value="TreeGrafter"/>
</dbReference>
<dbReference type="GO" id="GO:0008146">
    <property type="term" value="F:sulfotransferase activity"/>
    <property type="evidence" value="ECO:0007669"/>
    <property type="project" value="TreeGrafter"/>
</dbReference>
<protein>
    <submittedName>
        <fullName evidence="3">HesA/MoeB/ThiF family protein</fullName>
    </submittedName>
</protein>
<evidence type="ECO:0000256" key="1">
    <source>
        <dbReference type="ARBA" id="ARBA00009919"/>
    </source>
</evidence>
<evidence type="ECO:0000313" key="4">
    <source>
        <dbReference type="Proteomes" id="UP000595278"/>
    </source>
</evidence>
<dbReference type="KEGG" id="eaz:JHT90_05890"/>
<dbReference type="AlphaFoldDB" id="A0A974NHR2"/>
<name>A0A974NHR2_9GAMM</name>
<proteinExistence type="inferred from homology"/>
<dbReference type="FunFam" id="3.40.50.720:FF:000080">
    <property type="entry name" value="Thiazole biosynthesis adenylyltransferase ThiF"/>
    <property type="match status" value="1"/>
</dbReference>
<comment type="similarity">
    <text evidence="1">Belongs to the HesA/MoeB/ThiF family.</text>
</comment>
<keyword evidence="4" id="KW-1185">Reference proteome</keyword>
<dbReference type="Pfam" id="PF00899">
    <property type="entry name" value="ThiF"/>
    <property type="match status" value="1"/>
</dbReference>
<evidence type="ECO:0000313" key="3">
    <source>
        <dbReference type="EMBL" id="QQP86768.1"/>
    </source>
</evidence>
<dbReference type="InterPro" id="IPR045886">
    <property type="entry name" value="ThiF/MoeB/HesA"/>
</dbReference>
<dbReference type="CDD" id="cd00757">
    <property type="entry name" value="ThiF_MoeB_HesA_family"/>
    <property type="match status" value="1"/>
</dbReference>
<dbReference type="GO" id="GO:0016779">
    <property type="term" value="F:nucleotidyltransferase activity"/>
    <property type="evidence" value="ECO:0007669"/>
    <property type="project" value="TreeGrafter"/>
</dbReference>
<dbReference type="Proteomes" id="UP000595278">
    <property type="component" value="Chromosome"/>
</dbReference>
<dbReference type="PANTHER" id="PTHR10953:SF102">
    <property type="entry name" value="ADENYLYLTRANSFERASE AND SULFURTRANSFERASE MOCS3"/>
    <property type="match status" value="1"/>
</dbReference>
<dbReference type="InterPro" id="IPR035985">
    <property type="entry name" value="Ubiquitin-activating_enz"/>
</dbReference>
<dbReference type="PANTHER" id="PTHR10953">
    <property type="entry name" value="UBIQUITIN-ACTIVATING ENZYME E1"/>
    <property type="match status" value="1"/>
</dbReference>
<dbReference type="NCBIfam" id="NF004281">
    <property type="entry name" value="PRK05690.1"/>
    <property type="match status" value="1"/>
</dbReference>
<accession>A0A974NHR2</accession>
<organism evidence="3 4">
    <name type="scientific">Entomomonas asaccharolytica</name>
    <dbReference type="NCBI Taxonomy" id="2785331"/>
    <lineage>
        <taxon>Bacteria</taxon>
        <taxon>Pseudomonadati</taxon>
        <taxon>Pseudomonadota</taxon>
        <taxon>Gammaproteobacteria</taxon>
        <taxon>Pseudomonadales</taxon>
        <taxon>Pseudomonadaceae</taxon>
        <taxon>Entomomonas</taxon>
    </lineage>
</organism>
<gene>
    <name evidence="3" type="ORF">JHT90_05890</name>
</gene>